<gene>
    <name evidence="2" type="ORF">BLE401_05225</name>
</gene>
<proteinExistence type="predicted"/>
<reference evidence="3" key="1">
    <citation type="submission" date="2016-12" db="EMBL/GenBank/DDBJ databases">
        <title>Complete Genome Sequence of Beggiatoa leptomitiformis D-401.</title>
        <authorList>
            <person name="Fomenkov A."/>
            <person name="Vincze T."/>
            <person name="Grabovich M."/>
            <person name="Anton B.P."/>
            <person name="Dubinina G."/>
            <person name="Orlova M."/>
            <person name="Belousova E."/>
            <person name="Roberts R.J."/>
        </authorList>
    </citation>
    <scope>NUCLEOTIDE SEQUENCE [LARGE SCALE GENOMIC DNA]</scope>
    <source>
        <strain evidence="3">D-401</strain>
    </source>
</reference>
<feature type="chain" id="PRO_5014860822" description="Protein BatD" evidence="1">
    <location>
        <begin position="22"/>
        <end position="561"/>
    </location>
</feature>
<sequence length="561" mass="63946">MKTTQLFCIWTLCCLAFPLSAATQLHVVSEPNRLVIGQLFRLRITLLDASESDIRSSQSPDMRILPHSFSVKDSQRIVPPPININGEMRRQIIWQYTLEAQQAGTFTLPAFSLPTTVGVVYSPPLPLIILDEAKQAAPQFILETKISNPNPYLYEPIYYTLRLYYQGELRDLQPTPPSDGVIMEHLGNPMGKVIQNHREVINNQEVIIGEVVYLLTPLRTGALTLEASKMTGLRPDEQHNILSHNTNFSTINYLPVEINSRPIELNVQTPPPNAPALWLPLKKLTLTQTWTNNIQPTTPIGVPLLFTITLTAEGMGGQALPNLKDLLTNTQDFRIRSPSPERQRTLATTDGKTPVNKITQQFSITPLKAGELPLPQLKIQWWDTENKTFQLTELPSQTLQVIDNTPIIQPENTPAVTQHFHITAYIYESIIALCGLLLSWGIYYRWTHSPQKLSARYWRKQWQTIEDIFTFQQQVQHYAQITWQVAPPATFSRITQTLQKNYVGHELLIIVCKTLESAIYGKQPIDIPTLRQQWLIGLHQLRYKKQKKQRIITLNTLNPSP</sequence>
<name>A0A2N9YCG5_9GAMM</name>
<evidence type="ECO:0008006" key="4">
    <source>
        <dbReference type="Google" id="ProtNLM"/>
    </source>
</evidence>
<dbReference type="Proteomes" id="UP000234271">
    <property type="component" value="Chromosome"/>
</dbReference>
<dbReference type="OrthoDB" id="5293418at2"/>
<keyword evidence="1" id="KW-0732">Signal</keyword>
<dbReference type="PANTHER" id="PTHR40940">
    <property type="entry name" value="PROTEIN BATD-RELATED"/>
    <property type="match status" value="1"/>
</dbReference>
<dbReference type="AlphaFoldDB" id="A0A2N9YCG5"/>
<organism evidence="2 3">
    <name type="scientific">Beggiatoa leptomitoformis</name>
    <dbReference type="NCBI Taxonomy" id="288004"/>
    <lineage>
        <taxon>Bacteria</taxon>
        <taxon>Pseudomonadati</taxon>
        <taxon>Pseudomonadota</taxon>
        <taxon>Gammaproteobacteria</taxon>
        <taxon>Thiotrichales</taxon>
        <taxon>Thiotrichaceae</taxon>
        <taxon>Beggiatoa</taxon>
    </lineage>
</organism>
<feature type="signal peptide" evidence="1">
    <location>
        <begin position="1"/>
        <end position="21"/>
    </location>
</feature>
<protein>
    <recommendedName>
        <fullName evidence="4">Protein BatD</fullName>
    </recommendedName>
</protein>
<dbReference type="STRING" id="288004.AL038_00820"/>
<dbReference type="InterPro" id="IPR025738">
    <property type="entry name" value="BatD"/>
</dbReference>
<dbReference type="PANTHER" id="PTHR40940:SF1">
    <property type="entry name" value="PROTEIN BATD"/>
    <property type="match status" value="1"/>
</dbReference>
<keyword evidence="3" id="KW-1185">Reference proteome</keyword>
<dbReference type="Pfam" id="PF13584">
    <property type="entry name" value="BatD"/>
    <property type="match status" value="1"/>
</dbReference>
<accession>A0A2N9YCG5</accession>
<evidence type="ECO:0000256" key="1">
    <source>
        <dbReference type="SAM" id="SignalP"/>
    </source>
</evidence>
<evidence type="ECO:0000313" key="3">
    <source>
        <dbReference type="Proteomes" id="UP000234271"/>
    </source>
</evidence>
<dbReference type="KEGG" id="blep:AL038_00820"/>
<dbReference type="EMBL" id="CP018889">
    <property type="protein sequence ID" value="AUI68158.1"/>
    <property type="molecule type" value="Genomic_DNA"/>
</dbReference>
<evidence type="ECO:0000313" key="2">
    <source>
        <dbReference type="EMBL" id="AUI68158.1"/>
    </source>
</evidence>
<dbReference type="RefSeq" id="WP_062147609.1">
    <property type="nucleotide sequence ID" value="NZ_CP012373.2"/>
</dbReference>